<dbReference type="GO" id="GO:0005524">
    <property type="term" value="F:ATP binding"/>
    <property type="evidence" value="ECO:0007669"/>
    <property type="project" value="UniProtKB-UniRule"/>
</dbReference>
<dbReference type="InterPro" id="IPR001412">
    <property type="entry name" value="aa-tRNA-synth_I_CS"/>
</dbReference>
<dbReference type="HAMAP" id="MF_01228">
    <property type="entry name" value="Met_tRNA_synth_type2"/>
    <property type="match status" value="1"/>
</dbReference>
<dbReference type="AlphaFoldDB" id="A0A429VB92"/>
<dbReference type="Gene3D" id="2.170.220.10">
    <property type="match status" value="1"/>
</dbReference>
<comment type="subcellular location">
    <subcellularLocation>
        <location evidence="2 9">Cytoplasm</location>
    </subcellularLocation>
</comment>
<dbReference type="GO" id="GO:0004825">
    <property type="term" value="F:methionine-tRNA ligase activity"/>
    <property type="evidence" value="ECO:0007669"/>
    <property type="project" value="UniProtKB-UniRule"/>
</dbReference>
<keyword evidence="8 9" id="KW-0030">Aminoacyl-tRNA synthetase</keyword>
<keyword evidence="6 9" id="KW-0067">ATP-binding</keyword>
<evidence type="ECO:0000259" key="10">
    <source>
        <dbReference type="Pfam" id="PF09334"/>
    </source>
</evidence>
<feature type="domain" description="Methionyl/Leucyl tRNA synthetase" evidence="10">
    <location>
        <begin position="5"/>
        <end position="362"/>
    </location>
</feature>
<dbReference type="InterPro" id="IPR014729">
    <property type="entry name" value="Rossmann-like_a/b/a_fold"/>
</dbReference>
<accession>A0A429VB92</accession>
<name>A0A429VB92_9SPHN</name>
<reference evidence="12 13" key="1">
    <citation type="submission" date="2018-12" db="EMBL/GenBank/DDBJ databases">
        <title>Sphingomonas sp. HMF7854 Genome sequencing and assembly.</title>
        <authorList>
            <person name="Cha I."/>
            <person name="Kang H."/>
            <person name="Kim H."/>
            <person name="Kang J."/>
            <person name="Joh K."/>
        </authorList>
    </citation>
    <scope>NUCLEOTIDE SEQUENCE [LARGE SCALE GENOMIC DNA]</scope>
    <source>
        <strain evidence="12 13">HMF7854</strain>
    </source>
</reference>
<dbReference type="InterPro" id="IPR023457">
    <property type="entry name" value="Met-tRNA_synth_2"/>
</dbReference>
<dbReference type="PANTHER" id="PTHR43326">
    <property type="entry name" value="METHIONYL-TRNA SYNTHETASE"/>
    <property type="match status" value="1"/>
</dbReference>
<evidence type="ECO:0000256" key="5">
    <source>
        <dbReference type="ARBA" id="ARBA00022741"/>
    </source>
</evidence>
<dbReference type="Pfam" id="PF09334">
    <property type="entry name" value="tRNA-synt_1g"/>
    <property type="match status" value="1"/>
</dbReference>
<evidence type="ECO:0000256" key="8">
    <source>
        <dbReference type="ARBA" id="ARBA00023146"/>
    </source>
</evidence>
<dbReference type="GO" id="GO:0006431">
    <property type="term" value="P:methionyl-tRNA aminoacylation"/>
    <property type="evidence" value="ECO:0007669"/>
    <property type="project" value="UniProtKB-UniRule"/>
</dbReference>
<dbReference type="RefSeq" id="WP_126718930.1">
    <property type="nucleotide sequence ID" value="NZ_RWJF01000001.1"/>
</dbReference>
<evidence type="ECO:0000259" key="11">
    <source>
        <dbReference type="Pfam" id="PF19303"/>
    </source>
</evidence>
<evidence type="ECO:0000313" key="13">
    <source>
        <dbReference type="Proteomes" id="UP000274661"/>
    </source>
</evidence>
<keyword evidence="4 9" id="KW-0436">Ligase</keyword>
<feature type="domain" description="Methionyl-tRNA synthetase anticodon-binding" evidence="11">
    <location>
        <begin position="381"/>
        <end position="475"/>
    </location>
</feature>
<dbReference type="EC" id="6.1.1.10" evidence="9"/>
<keyword evidence="7 9" id="KW-0648">Protein biosynthesis</keyword>
<organism evidence="12 13">
    <name type="scientific">Sphingomonas ginkgonis</name>
    <dbReference type="NCBI Taxonomy" id="2315330"/>
    <lineage>
        <taxon>Bacteria</taxon>
        <taxon>Pseudomonadati</taxon>
        <taxon>Pseudomonadota</taxon>
        <taxon>Alphaproteobacteria</taxon>
        <taxon>Sphingomonadales</taxon>
        <taxon>Sphingomonadaceae</taxon>
        <taxon>Sphingomonas</taxon>
    </lineage>
</organism>
<dbReference type="SUPFAM" id="SSF47323">
    <property type="entry name" value="Anticodon-binding domain of a subclass of class I aminoacyl-tRNA synthetases"/>
    <property type="match status" value="1"/>
</dbReference>
<feature type="short sequence motif" description="'HIGH' region" evidence="9">
    <location>
        <begin position="12"/>
        <end position="22"/>
    </location>
</feature>
<dbReference type="Pfam" id="PF19303">
    <property type="entry name" value="Anticodon_3"/>
    <property type="match status" value="1"/>
</dbReference>
<comment type="similarity">
    <text evidence="9">Belongs to the class-I aminoacyl-tRNA synthetase family. MetG type 2B subfamily.</text>
</comment>
<dbReference type="CDD" id="cd07957">
    <property type="entry name" value="Anticodon_Ia_Met"/>
    <property type="match status" value="1"/>
</dbReference>
<dbReference type="PROSITE" id="PS00178">
    <property type="entry name" value="AA_TRNA_LIGASE_I"/>
    <property type="match status" value="1"/>
</dbReference>
<dbReference type="OrthoDB" id="9810191at2"/>
<dbReference type="Gene3D" id="3.40.50.620">
    <property type="entry name" value="HUPs"/>
    <property type="match status" value="1"/>
</dbReference>
<evidence type="ECO:0000313" key="12">
    <source>
        <dbReference type="EMBL" id="RST31097.1"/>
    </source>
</evidence>
<keyword evidence="5 9" id="KW-0547">Nucleotide-binding</keyword>
<comment type="function">
    <text evidence="1 9">Is required not only for elongation of protein synthesis but also for the initiation of all mRNA translation through initiator tRNA(fMet) aminoacylation.</text>
</comment>
<evidence type="ECO:0000256" key="6">
    <source>
        <dbReference type="ARBA" id="ARBA00022840"/>
    </source>
</evidence>
<evidence type="ECO:0000256" key="9">
    <source>
        <dbReference type="HAMAP-Rule" id="MF_01228"/>
    </source>
</evidence>
<dbReference type="PANTHER" id="PTHR43326:SF1">
    <property type="entry name" value="METHIONINE--TRNA LIGASE, MITOCHONDRIAL"/>
    <property type="match status" value="1"/>
</dbReference>
<dbReference type="Gene3D" id="1.10.730.10">
    <property type="entry name" value="Isoleucyl-tRNA Synthetase, Domain 1"/>
    <property type="match status" value="1"/>
</dbReference>
<evidence type="ECO:0000256" key="1">
    <source>
        <dbReference type="ARBA" id="ARBA00003314"/>
    </source>
</evidence>
<dbReference type="NCBIfam" id="NF008900">
    <property type="entry name" value="PRK12267.1"/>
    <property type="match status" value="1"/>
</dbReference>
<dbReference type="InterPro" id="IPR033911">
    <property type="entry name" value="MetRS_core"/>
</dbReference>
<sequence length="500" mass="55146">MSEPYYITTAISYPNGAPHIGHAYEAIAADAIARFQRSQGRDVRFQTGTDEHGLKMAQAARKEGVEPAAYADKMSALFKDMCDGLNISYDRFIRTSEPAHHRASQAIWSAMAERGDLYLDRYEGWYSVRDEAFYDESELTDGKGGEKLSPQGTPVEWTAEESWFFRLSAYQQKLLDHYAAHPDFIRPESRRNEVLRFVEGGLQDLSVSRTSFDWGIKVPGAPAHVMYVWLDALTNYITGLGYPDDTPEWDKWWPANVHLIGKDVVRFHAVYWPAFLMSAGIALPKQVYGHGFLLSRGEKMSKSVGNVVDPNSLAERYGVDALRYFLLREVTFGQDGSYSHEAIVNRVNAELANSFGNLAQRSFSMIFKNMDGVVSAPGEHQDDQALLAAVDEAKARLAAEFEQFAFAAGLEAWMAAVFAANAYVDAQAPWALRKTDPARMAAVLGTLAAVVERLAAMVAPVVPAAAATIADYLAAGRAAGKLAAPTPVFPRLELPEDEPA</sequence>
<evidence type="ECO:0000256" key="3">
    <source>
        <dbReference type="ARBA" id="ARBA00022490"/>
    </source>
</evidence>
<proteinExistence type="inferred from homology"/>
<comment type="caution">
    <text evidence="12">The sequence shown here is derived from an EMBL/GenBank/DDBJ whole genome shotgun (WGS) entry which is preliminary data.</text>
</comment>
<dbReference type="SUPFAM" id="SSF52374">
    <property type="entry name" value="Nucleotidylyl transferase"/>
    <property type="match status" value="1"/>
</dbReference>
<dbReference type="CDD" id="cd00814">
    <property type="entry name" value="MetRS_core"/>
    <property type="match status" value="1"/>
</dbReference>
<gene>
    <name evidence="9" type="primary">metG</name>
    <name evidence="12" type="ORF">HMF7854_09800</name>
</gene>
<dbReference type="Proteomes" id="UP000274661">
    <property type="component" value="Unassembled WGS sequence"/>
</dbReference>
<dbReference type="EMBL" id="RWJF01000001">
    <property type="protein sequence ID" value="RST31097.1"/>
    <property type="molecule type" value="Genomic_DNA"/>
</dbReference>
<dbReference type="InterPro" id="IPR015413">
    <property type="entry name" value="Methionyl/Leucyl_tRNA_Synth"/>
</dbReference>
<dbReference type="PRINTS" id="PR01041">
    <property type="entry name" value="TRNASYNTHMET"/>
</dbReference>
<dbReference type="InterPro" id="IPR041872">
    <property type="entry name" value="Anticodon_Met"/>
</dbReference>
<comment type="caution">
    <text evidence="9">Lacks conserved residue(s) required for the propagation of feature annotation.</text>
</comment>
<dbReference type="NCBIfam" id="TIGR00398">
    <property type="entry name" value="metG"/>
    <property type="match status" value="1"/>
</dbReference>
<feature type="short sequence motif" description="'KMSKS' region" evidence="9">
    <location>
        <begin position="299"/>
        <end position="303"/>
    </location>
</feature>
<dbReference type="InterPro" id="IPR009080">
    <property type="entry name" value="tRNAsynth_Ia_anticodon-bd"/>
</dbReference>
<dbReference type="FunFam" id="2.170.220.10:FF:000002">
    <property type="entry name" value="Methionine--tRNA ligase"/>
    <property type="match status" value="1"/>
</dbReference>
<evidence type="ECO:0000256" key="7">
    <source>
        <dbReference type="ARBA" id="ARBA00022917"/>
    </source>
</evidence>
<dbReference type="InterPro" id="IPR014758">
    <property type="entry name" value="Met-tRNA_synth"/>
</dbReference>
<keyword evidence="3 9" id="KW-0963">Cytoplasm</keyword>
<comment type="catalytic activity">
    <reaction evidence="9">
        <text>tRNA(Met) + L-methionine + ATP = L-methionyl-tRNA(Met) + AMP + diphosphate</text>
        <dbReference type="Rhea" id="RHEA:13481"/>
        <dbReference type="Rhea" id="RHEA-COMP:9667"/>
        <dbReference type="Rhea" id="RHEA-COMP:9698"/>
        <dbReference type="ChEBI" id="CHEBI:30616"/>
        <dbReference type="ChEBI" id="CHEBI:33019"/>
        <dbReference type="ChEBI" id="CHEBI:57844"/>
        <dbReference type="ChEBI" id="CHEBI:78442"/>
        <dbReference type="ChEBI" id="CHEBI:78530"/>
        <dbReference type="ChEBI" id="CHEBI:456215"/>
        <dbReference type="EC" id="6.1.1.10"/>
    </reaction>
</comment>
<dbReference type="GO" id="GO:0005737">
    <property type="term" value="C:cytoplasm"/>
    <property type="evidence" value="ECO:0007669"/>
    <property type="project" value="UniProtKB-SubCell"/>
</dbReference>
<comment type="subunit">
    <text evidence="9">Monomer.</text>
</comment>
<evidence type="ECO:0000256" key="4">
    <source>
        <dbReference type="ARBA" id="ARBA00022598"/>
    </source>
</evidence>
<keyword evidence="13" id="KW-1185">Reference proteome</keyword>
<evidence type="ECO:0000256" key="2">
    <source>
        <dbReference type="ARBA" id="ARBA00004496"/>
    </source>
</evidence>
<protein>
    <recommendedName>
        <fullName evidence="9">Methionine--tRNA ligase</fullName>
        <ecNumber evidence="9">6.1.1.10</ecNumber>
    </recommendedName>
    <alternativeName>
        <fullName evidence="9">Methionyl-tRNA synthetase</fullName>
        <shortName evidence="9">MetRS</shortName>
    </alternativeName>
</protein>